<dbReference type="Gene3D" id="3.40.50.720">
    <property type="entry name" value="NAD(P)-binding Rossmann-like Domain"/>
    <property type="match status" value="1"/>
</dbReference>
<feature type="transmembrane region" description="Helical" evidence="1">
    <location>
        <begin position="12"/>
        <end position="31"/>
    </location>
</feature>
<evidence type="ECO:0000313" key="3">
    <source>
        <dbReference type="Proteomes" id="UP001211907"/>
    </source>
</evidence>
<dbReference type="PANTHER" id="PTHR44442">
    <property type="entry name" value="3-KETO-STEROID REDUCTASE"/>
    <property type="match status" value="1"/>
</dbReference>
<dbReference type="PRINTS" id="PR00081">
    <property type="entry name" value="GDHRDH"/>
</dbReference>
<dbReference type="GO" id="GO:0005789">
    <property type="term" value="C:endoplasmic reticulum membrane"/>
    <property type="evidence" value="ECO:0007669"/>
    <property type="project" value="TreeGrafter"/>
</dbReference>
<dbReference type="PANTHER" id="PTHR44442:SF1">
    <property type="entry name" value="3-KETO-STEROID REDUCTASE_17-BETA-HYDROXYSTEROID DEHYDROGENASE 7"/>
    <property type="match status" value="1"/>
</dbReference>
<gene>
    <name evidence="2" type="ORF">HK100_000555</name>
</gene>
<dbReference type="InterPro" id="IPR002347">
    <property type="entry name" value="SDR_fam"/>
</dbReference>
<protein>
    <submittedName>
        <fullName evidence="2">Uncharacterized protein</fullName>
    </submittedName>
</protein>
<dbReference type="GO" id="GO:0016125">
    <property type="term" value="P:sterol metabolic process"/>
    <property type="evidence" value="ECO:0007669"/>
    <property type="project" value="TreeGrafter"/>
</dbReference>
<dbReference type="Proteomes" id="UP001211907">
    <property type="component" value="Unassembled WGS sequence"/>
</dbReference>
<dbReference type="SUPFAM" id="SSF51735">
    <property type="entry name" value="NAD(P)-binding Rossmann-fold domains"/>
    <property type="match status" value="1"/>
</dbReference>
<name>A0AAD5TAD1_9FUNG</name>
<dbReference type="InterPro" id="IPR036291">
    <property type="entry name" value="NAD(P)-bd_dom_sf"/>
</dbReference>
<dbReference type="GO" id="GO:0000253">
    <property type="term" value="F:3-beta-hydroxysteroid 3-dehydrogenase (NADP+) activity"/>
    <property type="evidence" value="ECO:0007669"/>
    <property type="project" value="TreeGrafter"/>
</dbReference>
<accession>A0AAD5TAD1</accession>
<keyword evidence="1" id="KW-0812">Transmembrane</keyword>
<dbReference type="EMBL" id="JADGJH010000111">
    <property type="protein sequence ID" value="KAJ3137643.1"/>
    <property type="molecule type" value="Genomic_DNA"/>
</dbReference>
<dbReference type="InterPro" id="IPR052834">
    <property type="entry name" value="3KSR/17beta-HSD"/>
</dbReference>
<keyword evidence="1" id="KW-0472">Membrane</keyword>
<proteinExistence type="predicted"/>
<dbReference type="Pfam" id="PF00106">
    <property type="entry name" value="adh_short"/>
    <property type="match status" value="1"/>
</dbReference>
<organism evidence="2 3">
    <name type="scientific">Physocladia obscura</name>
    <dbReference type="NCBI Taxonomy" id="109957"/>
    <lineage>
        <taxon>Eukaryota</taxon>
        <taxon>Fungi</taxon>
        <taxon>Fungi incertae sedis</taxon>
        <taxon>Chytridiomycota</taxon>
        <taxon>Chytridiomycota incertae sedis</taxon>
        <taxon>Chytridiomycetes</taxon>
        <taxon>Chytridiales</taxon>
        <taxon>Chytriomycetaceae</taxon>
        <taxon>Physocladia</taxon>
    </lineage>
</organism>
<evidence type="ECO:0000256" key="1">
    <source>
        <dbReference type="SAM" id="Phobius"/>
    </source>
</evidence>
<dbReference type="AlphaFoldDB" id="A0AAD5TAD1"/>
<evidence type="ECO:0000313" key="2">
    <source>
        <dbReference type="EMBL" id="KAJ3137643.1"/>
    </source>
</evidence>
<comment type="caution">
    <text evidence="2">The sequence shown here is derived from an EMBL/GenBank/DDBJ whole genome shotgun (WGS) entry which is preliminary data.</text>
</comment>
<sequence>MARIKPLLDRRVVVVTGANAGIGLAISQHLVTYFGSARIPVVLVLACRNLSRAVNAQHQLRQLAIEYNKNDNYKDSLIQIETLQCNLSEAKQVLTATVEFKRRYGRLDAFICNAGMIPVERFSLPHAILSMLRNPANFAQTTADAIIQRIGVRTADSFAFGEAFAANFLGHYIFLKEVENLMQKTTNLLKDENYHRGSSVGSRVVWMTSDTAEHKFFDFSDIQCLKGNMPYESSKRLIEIMHMQTYASLKKKGIYSCLVNPGISATDITQGLVPMFLVYFALYFLRCCGLPGVCATPQNAATSAVHLAVKIENLDAVDPDTVYQSDVSFWGKPRIRKLKLDKTGVRVCDGDICTFGDVDASEVQAYIEGILETVKNGI</sequence>
<reference evidence="2" key="1">
    <citation type="submission" date="2020-05" db="EMBL/GenBank/DDBJ databases">
        <title>Phylogenomic resolution of chytrid fungi.</title>
        <authorList>
            <person name="Stajich J.E."/>
            <person name="Amses K."/>
            <person name="Simmons R."/>
            <person name="Seto K."/>
            <person name="Myers J."/>
            <person name="Bonds A."/>
            <person name="Quandt C.A."/>
            <person name="Barry K."/>
            <person name="Liu P."/>
            <person name="Grigoriev I."/>
            <person name="Longcore J.E."/>
            <person name="James T.Y."/>
        </authorList>
    </citation>
    <scope>NUCLEOTIDE SEQUENCE</scope>
    <source>
        <strain evidence="2">JEL0513</strain>
    </source>
</reference>
<keyword evidence="3" id="KW-1185">Reference proteome</keyword>
<keyword evidence="1" id="KW-1133">Transmembrane helix</keyword>